<feature type="domain" description="FAD-binding PCMH-type" evidence="4">
    <location>
        <begin position="1"/>
        <end position="165"/>
    </location>
</feature>
<name>A0A1G5S0F2_9FIRM</name>
<dbReference type="PANTHER" id="PTHR42659:SF2">
    <property type="entry name" value="XANTHINE DEHYDROGENASE SUBUNIT C-RELATED"/>
    <property type="match status" value="1"/>
</dbReference>
<gene>
    <name evidence="5" type="ORF">SAMN03080599_01573</name>
</gene>
<dbReference type="Pfam" id="PF00941">
    <property type="entry name" value="FAD_binding_5"/>
    <property type="match status" value="1"/>
</dbReference>
<dbReference type="AlphaFoldDB" id="A0A1G5S0F2"/>
<keyword evidence="2" id="KW-0274">FAD</keyword>
<keyword evidence="1" id="KW-0285">Flavoprotein</keyword>
<keyword evidence="6" id="KW-1185">Reference proteome</keyword>
<dbReference type="Gene3D" id="3.30.465.10">
    <property type="match status" value="1"/>
</dbReference>
<evidence type="ECO:0000259" key="4">
    <source>
        <dbReference type="PROSITE" id="PS51387"/>
    </source>
</evidence>
<dbReference type="InterPro" id="IPR051312">
    <property type="entry name" value="Diverse_Substr_Oxidored"/>
</dbReference>
<dbReference type="Proteomes" id="UP000199208">
    <property type="component" value="Unassembled WGS sequence"/>
</dbReference>
<dbReference type="InterPro" id="IPR002346">
    <property type="entry name" value="Mopterin_DH_FAD-bd"/>
</dbReference>
<dbReference type="SMART" id="SM01092">
    <property type="entry name" value="CO_deh_flav_C"/>
    <property type="match status" value="1"/>
</dbReference>
<protein>
    <submittedName>
        <fullName evidence="5">CO or xanthine dehydrogenase, FAD-binding subunit</fullName>
    </submittedName>
</protein>
<dbReference type="InterPro" id="IPR036318">
    <property type="entry name" value="FAD-bd_PCMH-like_sf"/>
</dbReference>
<dbReference type="Gene3D" id="3.30.390.50">
    <property type="entry name" value="CO dehydrogenase flavoprotein, C-terminal domain"/>
    <property type="match status" value="1"/>
</dbReference>
<dbReference type="EMBL" id="FMWL01000006">
    <property type="protein sequence ID" value="SCZ79059.1"/>
    <property type="molecule type" value="Genomic_DNA"/>
</dbReference>
<dbReference type="InterPro" id="IPR016166">
    <property type="entry name" value="FAD-bd_PCMH"/>
</dbReference>
<accession>A0A1G5S0F2</accession>
<dbReference type="SUPFAM" id="SSF56176">
    <property type="entry name" value="FAD-binding/transporter-associated domain-like"/>
    <property type="match status" value="1"/>
</dbReference>
<dbReference type="PANTHER" id="PTHR42659">
    <property type="entry name" value="XANTHINE DEHYDROGENASE SUBUNIT C-RELATED"/>
    <property type="match status" value="1"/>
</dbReference>
<keyword evidence="3" id="KW-0560">Oxidoreductase</keyword>
<evidence type="ECO:0000313" key="6">
    <source>
        <dbReference type="Proteomes" id="UP000199208"/>
    </source>
</evidence>
<evidence type="ECO:0000256" key="3">
    <source>
        <dbReference type="ARBA" id="ARBA00023002"/>
    </source>
</evidence>
<dbReference type="OrthoDB" id="9803647at2"/>
<organism evidence="5 6">
    <name type="scientific">Acidaminobacter hydrogenoformans DSM 2784</name>
    <dbReference type="NCBI Taxonomy" id="1120920"/>
    <lineage>
        <taxon>Bacteria</taxon>
        <taxon>Bacillati</taxon>
        <taxon>Bacillota</taxon>
        <taxon>Clostridia</taxon>
        <taxon>Peptostreptococcales</taxon>
        <taxon>Acidaminobacteraceae</taxon>
        <taxon>Acidaminobacter</taxon>
    </lineage>
</organism>
<dbReference type="PROSITE" id="PS51387">
    <property type="entry name" value="FAD_PCMH"/>
    <property type="match status" value="1"/>
</dbReference>
<dbReference type="GO" id="GO:0071949">
    <property type="term" value="F:FAD binding"/>
    <property type="evidence" value="ECO:0007669"/>
    <property type="project" value="InterPro"/>
</dbReference>
<dbReference type="Pfam" id="PF03450">
    <property type="entry name" value="CO_deh_flav_C"/>
    <property type="match status" value="1"/>
</dbReference>
<dbReference type="SUPFAM" id="SSF55447">
    <property type="entry name" value="CO dehydrogenase flavoprotein C-terminal domain-like"/>
    <property type="match status" value="1"/>
</dbReference>
<dbReference type="InterPro" id="IPR016169">
    <property type="entry name" value="FAD-bd_PCMH_sub2"/>
</dbReference>
<proteinExistence type="predicted"/>
<dbReference type="RefSeq" id="WP_092590349.1">
    <property type="nucleotide sequence ID" value="NZ_FMWL01000006.1"/>
</dbReference>
<dbReference type="STRING" id="1120920.SAMN03080599_01573"/>
<evidence type="ECO:0000256" key="2">
    <source>
        <dbReference type="ARBA" id="ARBA00022827"/>
    </source>
</evidence>
<dbReference type="InterPro" id="IPR036683">
    <property type="entry name" value="CO_DH_flav_C_dom_sf"/>
</dbReference>
<evidence type="ECO:0000313" key="5">
    <source>
        <dbReference type="EMBL" id="SCZ79059.1"/>
    </source>
</evidence>
<reference evidence="5 6" key="1">
    <citation type="submission" date="2016-10" db="EMBL/GenBank/DDBJ databases">
        <authorList>
            <person name="de Groot N.N."/>
        </authorList>
    </citation>
    <scope>NUCLEOTIDE SEQUENCE [LARGE SCALE GENOMIC DNA]</scope>
    <source>
        <strain evidence="5 6">DSM 2784</strain>
    </source>
</reference>
<dbReference type="GO" id="GO:0016491">
    <property type="term" value="F:oxidoreductase activity"/>
    <property type="evidence" value="ECO:0007669"/>
    <property type="project" value="UniProtKB-KW"/>
</dbReference>
<dbReference type="InterPro" id="IPR005107">
    <property type="entry name" value="CO_DH_flav_C"/>
</dbReference>
<sequence>MLTIREYARPKTMDEAMALLKSNKKSQVLGGGMLMLKLGDKTIDLGVDLVDLGLDYIKPIENAVEIGAMATFHEIETDPYLKDCFSGMWSDAMKHIVGVQFRNLATLGATAYSKYAFSDPNTALLALDAELVMYGDRRMAFDEFLAKRKRRFDILEKIVIKNPETTKAAFDSIRRSKGDFAVLNAAASVCEGKYRISVGIRPRVAKLATGAMDYLNENGLTPETAKTAAKMAADELDFGTNLRASGEYRKAVTPALVERVLLKLL</sequence>
<evidence type="ECO:0000256" key="1">
    <source>
        <dbReference type="ARBA" id="ARBA00022630"/>
    </source>
</evidence>